<evidence type="ECO:0000313" key="3">
    <source>
        <dbReference type="EMBL" id="VUZ84792.1"/>
    </source>
</evidence>
<reference evidence="3 4" key="1">
    <citation type="submission" date="2019-07" db="EMBL/GenBank/DDBJ databases">
        <authorList>
            <person name="Cremers G."/>
        </authorList>
    </citation>
    <scope>NUCLEOTIDE SEQUENCE [LARGE SCALE GENOMIC DNA]</scope>
</reference>
<keyword evidence="2" id="KW-1133">Transmembrane helix</keyword>
<feature type="transmembrane region" description="Helical" evidence="2">
    <location>
        <begin position="124"/>
        <end position="147"/>
    </location>
</feature>
<evidence type="ECO:0000313" key="4">
    <source>
        <dbReference type="Proteomes" id="UP000334340"/>
    </source>
</evidence>
<proteinExistence type="predicted"/>
<gene>
    <name evidence="3" type="ORF">MELA_01166</name>
</gene>
<keyword evidence="2" id="KW-0812">Transmembrane</keyword>
<accession>A0A564ZJH4</accession>
<feature type="transmembrane region" description="Helical" evidence="2">
    <location>
        <begin position="95"/>
        <end position="112"/>
    </location>
</feature>
<keyword evidence="2" id="KW-0472">Membrane</keyword>
<feature type="transmembrane region" description="Helical" evidence="2">
    <location>
        <begin position="46"/>
        <end position="64"/>
    </location>
</feature>
<evidence type="ECO:0000256" key="2">
    <source>
        <dbReference type="SAM" id="Phobius"/>
    </source>
</evidence>
<dbReference type="EMBL" id="CABIKM010000018">
    <property type="protein sequence ID" value="VUZ84792.1"/>
    <property type="molecule type" value="Genomic_DNA"/>
</dbReference>
<keyword evidence="4" id="KW-1185">Reference proteome</keyword>
<organism evidence="3 4">
    <name type="scientific">Candidatus Methylomirabilis lanthanidiphila</name>
    <dbReference type="NCBI Taxonomy" id="2211376"/>
    <lineage>
        <taxon>Bacteria</taxon>
        <taxon>Candidatus Methylomirabilota</taxon>
        <taxon>Candidatus Methylomirabilia</taxon>
        <taxon>Candidatus Methylomirabilales</taxon>
        <taxon>Candidatus Methylomirabilaceae</taxon>
        <taxon>Candidatus Methylomirabilis</taxon>
    </lineage>
</organism>
<dbReference type="AlphaFoldDB" id="A0A564ZJH4"/>
<dbReference type="Proteomes" id="UP000334340">
    <property type="component" value="Unassembled WGS sequence"/>
</dbReference>
<name>A0A564ZJH4_9BACT</name>
<feature type="compositionally biased region" description="Low complexity" evidence="1">
    <location>
        <begin position="195"/>
        <end position="204"/>
    </location>
</feature>
<evidence type="ECO:0000256" key="1">
    <source>
        <dbReference type="SAM" id="MobiDB-lite"/>
    </source>
</evidence>
<protein>
    <submittedName>
        <fullName evidence="3">Membrane protein</fullName>
    </submittedName>
</protein>
<feature type="region of interest" description="Disordered" evidence="1">
    <location>
        <begin position="189"/>
        <end position="215"/>
    </location>
</feature>
<sequence>MSTYPIGACQSCGARKVTGASACWQCGVRFTALPRTPAAPQRWTKAPWAGVVPLGLFFLPWVIAGRYGVHRVISIAGLELALGQSLRGRPVPYEPLLWLIPVASLLLVALLVRTYRRTPGPGHWLLIAITAWAGFLLLLIKAVQWLWVGPSPAPETIWVVHWLTTWFLLTSSAFLMSALAATRSWMDARGPRPLSSSSSPSSPSEDTPFDEEQIR</sequence>
<feature type="transmembrane region" description="Helical" evidence="2">
    <location>
        <begin position="159"/>
        <end position="182"/>
    </location>
</feature>